<feature type="domain" description="Metallo-beta-lactamase" evidence="8">
    <location>
        <begin position="11"/>
        <end position="165"/>
    </location>
</feature>
<dbReference type="SMART" id="SM00849">
    <property type="entry name" value="Lactamase_B"/>
    <property type="match status" value="1"/>
</dbReference>
<dbReference type="InterPro" id="IPR036866">
    <property type="entry name" value="RibonucZ/Hydroxyglut_hydro"/>
</dbReference>
<evidence type="ECO:0000313" key="9">
    <source>
        <dbReference type="EMBL" id="XAJ81091.1"/>
    </source>
</evidence>
<comment type="function">
    <text evidence="7">Thiolesterase that catalyzes the hydrolysis of S-D-lactoyl-glutathione to form glutathione and D-lactic acid.</text>
</comment>
<comment type="subunit">
    <text evidence="7">Monomer.</text>
</comment>
<keyword evidence="4 7" id="KW-0479">Metal-binding</keyword>
<accession>A0AAU6W5A0</accession>
<evidence type="ECO:0000256" key="2">
    <source>
        <dbReference type="ARBA" id="ARBA00004963"/>
    </source>
</evidence>
<evidence type="ECO:0000256" key="1">
    <source>
        <dbReference type="ARBA" id="ARBA00001623"/>
    </source>
</evidence>
<reference evidence="9" key="1">
    <citation type="submission" date="2024-06" db="EMBL/GenBank/DDBJ databases">
        <title>Unveiling Genomic Reduction in Obligate Endosymbionts Buchnera of Aphids: Insights from Phylogenomic Comparative Analysis with Novel Genome Data and Co-obligate Endosymbionts.</title>
        <authorList>
            <person name="Lu C."/>
            <person name="Zou T."/>
            <person name="Liu Q."/>
            <person name="Huang X."/>
        </authorList>
    </citation>
    <scope>NUCLEOTIDE SEQUENCE</scope>
    <source>
        <strain evidence="9">Aphau13</strain>
    </source>
</reference>
<feature type="binding site" evidence="7">
    <location>
        <position position="53"/>
    </location>
    <ligand>
        <name>Zn(2+)</name>
        <dbReference type="ChEBI" id="CHEBI:29105"/>
        <label>1</label>
    </ligand>
</feature>
<keyword evidence="6 7" id="KW-0862">Zinc</keyword>
<comment type="similarity">
    <text evidence="3 7">Belongs to the metallo-beta-lactamase superfamily. Glyoxalase II family.</text>
</comment>
<dbReference type="EC" id="3.1.2.6" evidence="7"/>
<dbReference type="SUPFAM" id="SSF56281">
    <property type="entry name" value="Metallo-hydrolase/oxidoreductase"/>
    <property type="match status" value="1"/>
</dbReference>
<dbReference type="InterPro" id="IPR050110">
    <property type="entry name" value="Glyoxalase_II_hydrolase"/>
</dbReference>
<dbReference type="GO" id="GO:0046872">
    <property type="term" value="F:metal ion binding"/>
    <property type="evidence" value="ECO:0007669"/>
    <property type="project" value="UniProtKB-KW"/>
</dbReference>
<feature type="binding site" evidence="7">
    <location>
        <position position="127"/>
    </location>
    <ligand>
        <name>Zn(2+)</name>
        <dbReference type="ChEBI" id="CHEBI:29105"/>
        <label>1</label>
    </ligand>
</feature>
<dbReference type="RefSeq" id="WP_343154471.1">
    <property type="nucleotide sequence ID" value="NZ_CP135018.1"/>
</dbReference>
<dbReference type="InterPro" id="IPR035680">
    <property type="entry name" value="Clx_II_MBL"/>
</dbReference>
<dbReference type="GO" id="GO:0019243">
    <property type="term" value="P:methylglyoxal catabolic process to D-lactate via S-lactoyl-glutathione"/>
    <property type="evidence" value="ECO:0007669"/>
    <property type="project" value="UniProtKB-UniRule"/>
</dbReference>
<dbReference type="CDD" id="cd07723">
    <property type="entry name" value="hydroxyacylglutathione_hydrolase_MBL-fold"/>
    <property type="match status" value="1"/>
</dbReference>
<feature type="binding site" evidence="7">
    <location>
        <position position="55"/>
    </location>
    <ligand>
        <name>Zn(2+)</name>
        <dbReference type="ChEBI" id="CHEBI:29105"/>
        <label>1</label>
    </ligand>
</feature>
<protein>
    <recommendedName>
        <fullName evidence="7">Hydroxyacylglutathione hydrolase</fullName>
        <ecNumber evidence="7">3.1.2.6</ecNumber>
    </recommendedName>
    <alternativeName>
        <fullName evidence="7">Glyoxalase II</fullName>
        <shortName evidence="7">Glx II</shortName>
    </alternativeName>
</protein>
<dbReference type="Pfam" id="PF16123">
    <property type="entry name" value="HAGH_C"/>
    <property type="match status" value="1"/>
</dbReference>
<dbReference type="Gene3D" id="3.60.15.10">
    <property type="entry name" value="Ribonuclease Z/Hydroxyacylglutathione hydrolase-like"/>
    <property type="match status" value="1"/>
</dbReference>
<comment type="pathway">
    <text evidence="2 7">Secondary metabolite metabolism; methylglyoxal degradation; (R)-lactate from methylglyoxal: step 2/2.</text>
</comment>
<dbReference type="InterPro" id="IPR032282">
    <property type="entry name" value="HAGH_C"/>
</dbReference>
<evidence type="ECO:0000256" key="5">
    <source>
        <dbReference type="ARBA" id="ARBA00022801"/>
    </source>
</evidence>
<organism evidence="9">
    <name type="scientific">Buchnera aphidicola</name>
    <name type="common">Aphis aurantii</name>
    <dbReference type="NCBI Taxonomy" id="1470492"/>
    <lineage>
        <taxon>Bacteria</taxon>
        <taxon>Pseudomonadati</taxon>
        <taxon>Pseudomonadota</taxon>
        <taxon>Gammaproteobacteria</taxon>
        <taxon>Enterobacterales</taxon>
        <taxon>Erwiniaceae</taxon>
        <taxon>Buchnera</taxon>
    </lineage>
</organism>
<evidence type="ECO:0000259" key="8">
    <source>
        <dbReference type="SMART" id="SM00849"/>
    </source>
</evidence>
<dbReference type="InterPro" id="IPR017782">
    <property type="entry name" value="Hydroxyacylglutathione_Hdrlase"/>
</dbReference>
<proteinExistence type="inferred from homology"/>
<dbReference type="PANTHER" id="PTHR43705">
    <property type="entry name" value="HYDROXYACYLGLUTATHIONE HYDROLASE"/>
    <property type="match status" value="1"/>
</dbReference>
<feature type="binding site" evidence="7">
    <location>
        <position position="57"/>
    </location>
    <ligand>
        <name>Zn(2+)</name>
        <dbReference type="ChEBI" id="CHEBI:29105"/>
        <label>2</label>
    </ligand>
</feature>
<evidence type="ECO:0000256" key="4">
    <source>
        <dbReference type="ARBA" id="ARBA00022723"/>
    </source>
</evidence>
<dbReference type="PANTHER" id="PTHR43705:SF1">
    <property type="entry name" value="HYDROXYACYLGLUTATHIONE HYDROLASE GLOB"/>
    <property type="match status" value="1"/>
</dbReference>
<feature type="binding site" evidence="7">
    <location>
        <position position="58"/>
    </location>
    <ligand>
        <name>Zn(2+)</name>
        <dbReference type="ChEBI" id="CHEBI:29105"/>
        <label>2</label>
    </ligand>
</feature>
<dbReference type="GO" id="GO:0004416">
    <property type="term" value="F:hydroxyacylglutathione hydrolase activity"/>
    <property type="evidence" value="ECO:0007669"/>
    <property type="project" value="UniProtKB-UniRule"/>
</dbReference>
<feature type="binding site" evidence="7">
    <location>
        <position position="127"/>
    </location>
    <ligand>
        <name>Zn(2+)</name>
        <dbReference type="ChEBI" id="CHEBI:29105"/>
        <label>2</label>
    </ligand>
</feature>
<comment type="cofactor">
    <cofactor evidence="7">
        <name>Zn(2+)</name>
        <dbReference type="ChEBI" id="CHEBI:29105"/>
    </cofactor>
    <text evidence="7">Binds 2 Zn(2+) ions per subunit.</text>
</comment>
<dbReference type="NCBIfam" id="TIGR03413">
    <property type="entry name" value="GSH_gloB"/>
    <property type="match status" value="1"/>
</dbReference>
<gene>
    <name evidence="7 9" type="primary">gloB</name>
    <name evidence="9" type="ORF">RJT31_01255</name>
</gene>
<dbReference type="HAMAP" id="MF_01374">
    <property type="entry name" value="Glyoxalase_2"/>
    <property type="match status" value="1"/>
</dbReference>
<feature type="binding site" evidence="7">
    <location>
        <position position="165"/>
    </location>
    <ligand>
        <name>Zn(2+)</name>
        <dbReference type="ChEBI" id="CHEBI:29105"/>
        <label>2</label>
    </ligand>
</feature>
<dbReference type="AlphaFoldDB" id="A0AAU6W5A0"/>
<comment type="catalytic activity">
    <reaction evidence="1 7">
        <text>an S-(2-hydroxyacyl)glutathione + H2O = a 2-hydroxy carboxylate + glutathione + H(+)</text>
        <dbReference type="Rhea" id="RHEA:21864"/>
        <dbReference type="ChEBI" id="CHEBI:15377"/>
        <dbReference type="ChEBI" id="CHEBI:15378"/>
        <dbReference type="ChEBI" id="CHEBI:57925"/>
        <dbReference type="ChEBI" id="CHEBI:58896"/>
        <dbReference type="ChEBI" id="CHEBI:71261"/>
        <dbReference type="EC" id="3.1.2.6"/>
    </reaction>
</comment>
<evidence type="ECO:0000256" key="7">
    <source>
        <dbReference type="HAMAP-Rule" id="MF_01374"/>
    </source>
</evidence>
<evidence type="ECO:0000256" key="3">
    <source>
        <dbReference type="ARBA" id="ARBA00006759"/>
    </source>
</evidence>
<feature type="binding site" evidence="7">
    <location>
        <position position="110"/>
    </location>
    <ligand>
        <name>Zn(2+)</name>
        <dbReference type="ChEBI" id="CHEBI:29105"/>
        <label>1</label>
    </ligand>
</feature>
<evidence type="ECO:0000256" key="6">
    <source>
        <dbReference type="ARBA" id="ARBA00022833"/>
    </source>
</evidence>
<keyword evidence="5 7" id="KW-0378">Hydrolase</keyword>
<name>A0AAU6W5A0_9GAMM</name>
<dbReference type="InterPro" id="IPR001279">
    <property type="entry name" value="Metallo-B-lactamas"/>
</dbReference>
<sequence>MMLINICALKDNYIWILYTRNNSCIIVDPGISEIVINKIIQKKLCPKAILLTHEHQDHTDGVKIILEKYPEIVVFGPEEIKNCHVHQIVKAGDTIRLLNNNIDIFSTPGHTLGHISYYLKPYLFCGDTIFSSGCGRVFQNNYLYMYNSIQLIKSFPNQTILCCAHEYTLANLIFAMHILPKDRNLIKYYKKIKKKIFLKKNIFPCYLYNEKKVNIFMRTDEFYLKKWINFKKNKNSFEIFCYLRKYKDFFGAKRD</sequence>
<dbReference type="EMBL" id="CP135018">
    <property type="protein sequence ID" value="XAJ81091.1"/>
    <property type="molecule type" value="Genomic_DNA"/>
</dbReference>
<dbReference type="Pfam" id="PF00753">
    <property type="entry name" value="Lactamase_B"/>
    <property type="match status" value="1"/>
</dbReference>